<dbReference type="PROSITE" id="PS50893">
    <property type="entry name" value="ABC_TRANSPORTER_2"/>
    <property type="match status" value="1"/>
</dbReference>
<keyword evidence="10" id="KW-1185">Reference proteome</keyword>
<sequence length="344" mass="36808">MDHTTDDTTVKAPLDAPLLDVQDLTVDVLSRSGAAQRVVHGVSFTLHEEETLALIGESGSGKSISAMAVMGLLPATTARVGGSARHRGTDLLTLPEDQFRALRGRRIAMVFQDALSALNPTLTVGFQIAETIRAHEGVGRREARARAVELMARVRIPDPARRYRDHPHQFSGGMRQRIMIAMAVALSPDVLIADEPTTALDVTVQAQIMELLAELREETGSALLLITHDLGLAAGTADRVAIMYAGRILEQAPVQELYDRPAHPYTRGLLAAVPRLAGDTDDLTPIPGTPPGPGLLPAGCAFHPRCPDAGERCATQEPMLLPALPDPPARLVACHYPLEVSGAR</sequence>
<reference evidence="9 10" key="1">
    <citation type="submission" date="2022-10" db="EMBL/GenBank/DDBJ databases">
        <title>The complete genomes of actinobacterial strains from the NBC collection.</title>
        <authorList>
            <person name="Joergensen T.S."/>
            <person name="Alvarez Arevalo M."/>
            <person name="Sterndorff E.B."/>
            <person name="Faurdal D."/>
            <person name="Vuksanovic O."/>
            <person name="Mourched A.-S."/>
            <person name="Charusanti P."/>
            <person name="Shaw S."/>
            <person name="Blin K."/>
            <person name="Weber T."/>
        </authorList>
    </citation>
    <scope>NUCLEOTIDE SEQUENCE [LARGE SCALE GENOMIC DNA]</scope>
    <source>
        <strain evidence="9 10">NBC 01752</strain>
    </source>
</reference>
<dbReference type="InterPro" id="IPR050388">
    <property type="entry name" value="ABC_Ni/Peptide_Import"/>
</dbReference>
<dbReference type="Pfam" id="PF00005">
    <property type="entry name" value="ABC_tran"/>
    <property type="match status" value="1"/>
</dbReference>
<evidence type="ECO:0000256" key="1">
    <source>
        <dbReference type="ARBA" id="ARBA00004202"/>
    </source>
</evidence>
<dbReference type="Gene3D" id="3.40.50.300">
    <property type="entry name" value="P-loop containing nucleotide triphosphate hydrolases"/>
    <property type="match status" value="1"/>
</dbReference>
<protein>
    <submittedName>
        <fullName evidence="9">ABC transporter ATP-binding protein</fullName>
    </submittedName>
</protein>
<organism evidence="9 10">
    <name type="scientific">Streptomyces phaeochromogenes</name>
    <dbReference type="NCBI Taxonomy" id="1923"/>
    <lineage>
        <taxon>Bacteria</taxon>
        <taxon>Bacillati</taxon>
        <taxon>Actinomycetota</taxon>
        <taxon>Actinomycetes</taxon>
        <taxon>Kitasatosporales</taxon>
        <taxon>Streptomycetaceae</taxon>
        <taxon>Streptomyces</taxon>
        <taxon>Streptomyces phaeochromogenes group</taxon>
    </lineage>
</organism>
<keyword evidence="4" id="KW-1003">Cell membrane</keyword>
<accession>A0ABZ1HAD9</accession>
<dbReference type="InterPro" id="IPR017871">
    <property type="entry name" value="ABC_transporter-like_CS"/>
</dbReference>
<evidence type="ECO:0000256" key="7">
    <source>
        <dbReference type="ARBA" id="ARBA00023136"/>
    </source>
</evidence>
<feature type="domain" description="ABC transporter" evidence="8">
    <location>
        <begin position="19"/>
        <end position="270"/>
    </location>
</feature>
<dbReference type="PANTHER" id="PTHR43297:SF2">
    <property type="entry name" value="DIPEPTIDE TRANSPORT ATP-BINDING PROTEIN DPPD"/>
    <property type="match status" value="1"/>
</dbReference>
<dbReference type="EMBL" id="CP109135">
    <property type="protein sequence ID" value="WSD14149.1"/>
    <property type="molecule type" value="Genomic_DNA"/>
</dbReference>
<dbReference type="SUPFAM" id="SSF52540">
    <property type="entry name" value="P-loop containing nucleoside triphosphate hydrolases"/>
    <property type="match status" value="1"/>
</dbReference>
<evidence type="ECO:0000256" key="3">
    <source>
        <dbReference type="ARBA" id="ARBA00022448"/>
    </source>
</evidence>
<comment type="subcellular location">
    <subcellularLocation>
        <location evidence="1">Cell membrane</location>
        <topology evidence="1">Peripheral membrane protein</topology>
    </subcellularLocation>
</comment>
<keyword evidence="6 9" id="KW-0067">ATP-binding</keyword>
<evidence type="ECO:0000259" key="8">
    <source>
        <dbReference type="PROSITE" id="PS50893"/>
    </source>
</evidence>
<keyword evidence="5" id="KW-0547">Nucleotide-binding</keyword>
<dbReference type="RefSeq" id="WP_326758850.1">
    <property type="nucleotide sequence ID" value="NZ_CP109135.1"/>
</dbReference>
<evidence type="ECO:0000256" key="5">
    <source>
        <dbReference type="ARBA" id="ARBA00022741"/>
    </source>
</evidence>
<keyword evidence="3" id="KW-0813">Transport</keyword>
<evidence type="ECO:0000256" key="2">
    <source>
        <dbReference type="ARBA" id="ARBA00005417"/>
    </source>
</evidence>
<dbReference type="InterPro" id="IPR027417">
    <property type="entry name" value="P-loop_NTPase"/>
</dbReference>
<dbReference type="Pfam" id="PF08352">
    <property type="entry name" value="oligo_HPY"/>
    <property type="match status" value="1"/>
</dbReference>
<dbReference type="CDD" id="cd03257">
    <property type="entry name" value="ABC_NikE_OppD_transporters"/>
    <property type="match status" value="1"/>
</dbReference>
<dbReference type="InterPro" id="IPR003593">
    <property type="entry name" value="AAA+_ATPase"/>
</dbReference>
<comment type="similarity">
    <text evidence="2">Belongs to the ABC transporter superfamily.</text>
</comment>
<evidence type="ECO:0000256" key="6">
    <source>
        <dbReference type="ARBA" id="ARBA00022840"/>
    </source>
</evidence>
<dbReference type="PANTHER" id="PTHR43297">
    <property type="entry name" value="OLIGOPEPTIDE TRANSPORT ATP-BINDING PROTEIN APPD"/>
    <property type="match status" value="1"/>
</dbReference>
<evidence type="ECO:0000313" key="10">
    <source>
        <dbReference type="Proteomes" id="UP001340816"/>
    </source>
</evidence>
<dbReference type="PROSITE" id="PS00211">
    <property type="entry name" value="ABC_TRANSPORTER_1"/>
    <property type="match status" value="1"/>
</dbReference>
<dbReference type="InterPro" id="IPR013563">
    <property type="entry name" value="Oligopep_ABC_C"/>
</dbReference>
<evidence type="ECO:0000256" key="4">
    <source>
        <dbReference type="ARBA" id="ARBA00022475"/>
    </source>
</evidence>
<dbReference type="GO" id="GO:0005524">
    <property type="term" value="F:ATP binding"/>
    <property type="evidence" value="ECO:0007669"/>
    <property type="project" value="UniProtKB-KW"/>
</dbReference>
<evidence type="ECO:0000313" key="9">
    <source>
        <dbReference type="EMBL" id="WSD14149.1"/>
    </source>
</evidence>
<dbReference type="SMART" id="SM00382">
    <property type="entry name" value="AAA"/>
    <property type="match status" value="1"/>
</dbReference>
<name>A0ABZ1HAD9_STRPH</name>
<dbReference type="InterPro" id="IPR003439">
    <property type="entry name" value="ABC_transporter-like_ATP-bd"/>
</dbReference>
<dbReference type="Proteomes" id="UP001340816">
    <property type="component" value="Chromosome"/>
</dbReference>
<keyword evidence="7" id="KW-0472">Membrane</keyword>
<proteinExistence type="inferred from homology"/>
<gene>
    <name evidence="9" type="ORF">OHB35_13330</name>
</gene>
<dbReference type="NCBIfam" id="TIGR01727">
    <property type="entry name" value="oligo_HPY"/>
    <property type="match status" value="1"/>
</dbReference>